<dbReference type="GeneTree" id="ENSGT00510000046787"/>
<dbReference type="PANTHER" id="PTHR13866">
    <property type="entry name" value="SPARC OSTEONECTIN"/>
    <property type="match status" value="1"/>
</dbReference>
<dbReference type="AlphaFoldDB" id="B3DJ32"/>
<dbReference type="Pfam" id="PF09289">
    <property type="entry name" value="FOLN"/>
    <property type="match status" value="1"/>
</dbReference>
<dbReference type="GO" id="GO:0048752">
    <property type="term" value="P:semicircular canal morphogenesis"/>
    <property type="evidence" value="ECO:0000318"/>
    <property type="project" value="GO_Central"/>
</dbReference>
<dbReference type="FunFam" id="3.30.60.30:FF:000004">
    <property type="entry name" value="SPARC isoform 1"/>
    <property type="match status" value="1"/>
</dbReference>
<dbReference type="SUPFAM" id="SSF100895">
    <property type="entry name" value="Kazal-type serine protease inhibitors"/>
    <property type="match status" value="1"/>
</dbReference>
<dbReference type="GO" id="GO:0005518">
    <property type="term" value="F:collagen binding"/>
    <property type="evidence" value="ECO:0000318"/>
    <property type="project" value="GO_Central"/>
</dbReference>
<dbReference type="SUPFAM" id="SSF57196">
    <property type="entry name" value="EGF/Laminin"/>
    <property type="match status" value="1"/>
</dbReference>
<feature type="compositionally biased region" description="Acidic residues" evidence="10">
    <location>
        <begin position="221"/>
        <end position="233"/>
    </location>
</feature>
<dbReference type="KEGG" id="dre:567331"/>
<evidence type="ECO:0000256" key="6">
    <source>
        <dbReference type="ARBA" id="ARBA00022729"/>
    </source>
</evidence>
<feature type="compositionally biased region" description="Polar residues" evidence="10">
    <location>
        <begin position="208"/>
        <end position="220"/>
    </location>
</feature>
<evidence type="ECO:0000256" key="10">
    <source>
        <dbReference type="SAM" id="MobiDB-lite"/>
    </source>
</evidence>
<gene>
    <name evidence="14 17 18" type="primary">sparcl1</name>
    <name evidence="13 17" type="synonym">sparcl</name>
</gene>
<feature type="compositionally biased region" description="Basic and acidic residues" evidence="10">
    <location>
        <begin position="310"/>
        <end position="329"/>
    </location>
</feature>
<evidence type="ECO:0000256" key="11">
    <source>
        <dbReference type="SAM" id="SignalP"/>
    </source>
</evidence>
<reference evidence="14" key="6">
    <citation type="submission" date="2012-02" db="UniProtKB">
        <authorList>
            <consortium name="Ensembl"/>
        </authorList>
    </citation>
    <scope>IDENTIFICATION</scope>
    <source>
        <strain evidence="14">Tuebingen</strain>
    </source>
</reference>
<feature type="region of interest" description="Disordered" evidence="10">
    <location>
        <begin position="35"/>
        <end position="192"/>
    </location>
</feature>
<dbReference type="Proteomes" id="UP000000437">
    <property type="component" value="Chromosome 1"/>
</dbReference>
<dbReference type="GO" id="GO:0050840">
    <property type="term" value="F:extracellular matrix binding"/>
    <property type="evidence" value="ECO:0000318"/>
    <property type="project" value="GO_Central"/>
</dbReference>
<dbReference type="CTD" id="8404"/>
<dbReference type="Ensembl" id="ENSDART00000191986.1">
    <property type="protein sequence ID" value="ENSDARP00000147099.1"/>
    <property type="gene ID" value="ENSDARG00000074989.5"/>
</dbReference>
<dbReference type="InterPro" id="IPR036058">
    <property type="entry name" value="Kazal_dom_sf"/>
</dbReference>
<evidence type="ECO:0000313" key="16">
    <source>
        <dbReference type="Proteomes" id="UP000000437"/>
    </source>
</evidence>
<evidence type="ECO:0000313" key="13">
    <source>
        <dbReference type="EMBL" id="AAI63341.1"/>
    </source>
</evidence>
<dbReference type="RefSeq" id="NP_001124077.1">
    <property type="nucleotide sequence ID" value="NM_001130605.1"/>
</dbReference>
<reference evidence="17" key="5">
    <citation type="journal article" date="2009" name="Dev. Genes Evol.">
        <title>The SCPP gene repertoire in bony vertebrates and graded differences in mineralized tissues.</title>
        <authorList>
            <person name="Kawasaki K."/>
        </authorList>
    </citation>
    <scope>NUCLEOTIDE SEQUENCE</scope>
</reference>
<dbReference type="EMBL" id="FP102961">
    <property type="status" value="NOT_ANNOTATED_CDS"/>
    <property type="molecule type" value="Genomic_DNA"/>
</dbReference>
<dbReference type="GO" id="GO:0050807">
    <property type="term" value="P:regulation of synapse organization"/>
    <property type="evidence" value="ECO:0000318"/>
    <property type="project" value="GO_Central"/>
</dbReference>
<sequence>MKKEVFLFCFLVTALAAYVQSKPHGKKQHIKHIATPKEQSESVKLHGSMDGVLPTFLPFESSTQDEDTSEETESRVEMNQAEAEEPEGSDGGEKKEPLLLSDEALTQLLQEPVEEDEDDHSESLEKDEVMDKVEQSTEDGESKTETENEAESKEEDSKDTDSSTESEIPMDLDYTTDRDASQPLPIKLDEAKVLTTMEDTVEDVIPTATASYESQQSNSDIAEEQEELEDQAQEELKEPENDIEKGKNDQQDEKNILEPGISEGKMAKKDKKKNESKSNGKGKGKKQRNSELLEKMQSDQAGAIEDTEELAQKKDQEKVTEATENTESKPRKKNGKWTRLVGMNPVQIRATMDLYPDVRLTRHSNGQGVPADPCENFRCKRGKTCKLNDENKPLCVCQEPTECPPNVNDFEHVCGTDNKTYDSSCHLFATKCGLEGTKLGHRLHLDYTGSCKFIAPCVESELVQFPLRMRDWLKNVLLQLYEHDSMSPGFLTAKQRIRVQKIYESERRLHAGDHPVEILQQDFEKNYNMYIYPVHWQFAQMDQHPSDRFLTHSELAPLRVPLVPMEHCTSVFFQMCDADKDKLVSFKEWCSCFGIKEEDMNTNLLF</sequence>
<proteinExistence type="evidence at transcript level"/>
<keyword evidence="3" id="KW-0964">Secreted</keyword>
<reference evidence="15" key="12">
    <citation type="submission" date="2018-04" db="UniProtKB">
        <authorList>
            <consortium name="Ensembl"/>
        </authorList>
    </citation>
    <scope>IDENTIFICATION</scope>
    <source>
        <strain evidence="15">Tuebingen</strain>
    </source>
</reference>
<feature type="compositionally biased region" description="Basic and acidic residues" evidence="10">
    <location>
        <begin position="121"/>
        <end position="146"/>
    </location>
</feature>
<evidence type="ECO:0000256" key="9">
    <source>
        <dbReference type="ARBA" id="ARBA00023180"/>
    </source>
</evidence>
<reference evidence="17" key="3">
    <citation type="journal article" date="2006" name="Gene">
        <title>Dynamic expression of sparc precedes formation of skeletal elements in the Medaka (Oryzias latipes).</title>
        <authorList>
            <person name="Renn J."/>
            <person name="Schaedel M."/>
            <person name="Volff J.N."/>
            <person name="Goerlich R."/>
            <person name="Schartl M."/>
            <person name="Winkler C."/>
        </authorList>
    </citation>
    <scope>NUCLEOTIDE SEQUENCE</scope>
</reference>
<organism evidence="13">
    <name type="scientific">Danio rerio</name>
    <name type="common">Zebrafish</name>
    <name type="synonym">Brachydanio rerio</name>
    <dbReference type="NCBI Taxonomy" id="7955"/>
    <lineage>
        <taxon>Eukaryota</taxon>
        <taxon>Metazoa</taxon>
        <taxon>Chordata</taxon>
        <taxon>Craniata</taxon>
        <taxon>Vertebrata</taxon>
        <taxon>Euteleostomi</taxon>
        <taxon>Actinopterygii</taxon>
        <taxon>Neopterygii</taxon>
        <taxon>Teleostei</taxon>
        <taxon>Ostariophysi</taxon>
        <taxon>Cypriniformes</taxon>
        <taxon>Danionidae</taxon>
        <taxon>Danioninae</taxon>
        <taxon>Danio</taxon>
    </lineage>
</organism>
<feature type="region of interest" description="Disordered" evidence="10">
    <location>
        <begin position="204"/>
        <end position="290"/>
    </location>
</feature>
<reference evidence="17" key="11">
    <citation type="journal article" date="2016" name="Nature">
        <title>The seahorse genome and the evolution of its specialized morphology.</title>
        <authorList>
            <person name="Lin Q."/>
            <person name="Fan S."/>
            <person name="Zhang Y."/>
            <person name="Xu M."/>
            <person name="Zhang H."/>
            <person name="Yang Y."/>
            <person name="Lee A.P."/>
            <person name="Woltering J.M."/>
            <person name="Ravi V."/>
            <person name="Gunter H.M."/>
            <person name="Luo W."/>
            <person name="Gao Z."/>
            <person name="Lim Z.W."/>
            <person name="Qin G."/>
            <person name="Schneider R.F."/>
            <person name="Wang X."/>
            <person name="Xiong P."/>
            <person name="Li G."/>
            <person name="Wang K."/>
            <person name="Min J."/>
            <person name="Zhang C."/>
            <person name="Qiu Y."/>
            <person name="Bai J."/>
            <person name="He W."/>
            <person name="Bian C."/>
            <person name="Zhang X."/>
            <person name="Shan D."/>
            <person name="Qu H."/>
            <person name="Sun Y."/>
            <person name="Gao Q."/>
            <person name="Huang L."/>
            <person name="Shi Q."/>
            <person name="Meyer A."/>
            <person name="Venkatesh B."/>
        </authorList>
    </citation>
    <scope>NUCLEOTIDE SEQUENCE</scope>
</reference>
<feature type="compositionally biased region" description="Basic and acidic residues" evidence="10">
    <location>
        <begin position="234"/>
        <end position="256"/>
    </location>
</feature>
<reference evidence="17" key="14">
    <citation type="submission" date="2025-04" db="UniProtKB">
        <authorList>
            <consortium name="RefSeq"/>
        </authorList>
    </citation>
    <scope>IDENTIFICATION</scope>
</reference>
<reference evidence="17" key="9">
    <citation type="journal article" date="2015" name="Nat. Commun.">
        <title>RFX transcription factors are essential for hearing in mice.</title>
        <authorList>
            <person name="Elkon R."/>
            <person name="Milon B."/>
            <person name="Morrison L."/>
            <person name="Shah M."/>
            <person name="Vijayakumar S."/>
            <person name="Racherla M."/>
            <person name="Leitch C.C."/>
            <person name="Silipino L."/>
            <person name="Hadi S."/>
            <person name="Weiss-Gayet M."/>
            <person name="Barras E."/>
            <person name="Schmid C.D."/>
            <person name="Ait-Lounis A."/>
            <person name="Barnes A."/>
            <person name="Song Y."/>
            <person name="Eisenman D.J."/>
            <person name="Eliyahu E."/>
            <person name="Frolenkov G.I."/>
            <person name="Strome S.E."/>
            <person name="Durand B."/>
            <person name="Zaghloul N.A."/>
            <person name="Jones S.M."/>
            <person name="Reith W."/>
            <person name="Hertzano R."/>
        </authorList>
    </citation>
    <scope>NUCLEOTIDE SEQUENCE</scope>
</reference>
<dbReference type="SUPFAM" id="SSF47473">
    <property type="entry name" value="EF-hand"/>
    <property type="match status" value="1"/>
</dbReference>
<keyword evidence="5" id="KW-0479">Metal-binding</keyword>
<keyword evidence="6 11" id="KW-0732">Signal</keyword>
<dbReference type="GO" id="GO:0005615">
    <property type="term" value="C:extracellular space"/>
    <property type="evidence" value="ECO:0000318"/>
    <property type="project" value="GO_Central"/>
</dbReference>
<dbReference type="SMART" id="SM00280">
    <property type="entry name" value="KAZAL"/>
    <property type="match status" value="1"/>
</dbReference>
<dbReference type="InterPro" id="IPR001999">
    <property type="entry name" value="Osteonectin_CS"/>
</dbReference>
<dbReference type="ExpressionAtlas" id="B3DJ32">
    <property type="expression patterns" value="differential"/>
</dbReference>
<evidence type="ECO:0000256" key="4">
    <source>
        <dbReference type="ARBA" id="ARBA00022530"/>
    </source>
</evidence>
<evidence type="ECO:0000256" key="7">
    <source>
        <dbReference type="ARBA" id="ARBA00022837"/>
    </source>
</evidence>
<dbReference type="InterPro" id="IPR019577">
    <property type="entry name" value="SPARC/Testican_Ca-bd-dom"/>
</dbReference>
<dbReference type="Ensembl" id="ENSDART00000083593.6">
    <property type="protein sequence ID" value="ENSDARP00000078028.4"/>
    <property type="gene ID" value="ENSDARG00000074989.5"/>
</dbReference>
<keyword evidence="7" id="KW-0106">Calcium</keyword>
<evidence type="ECO:0000259" key="12">
    <source>
        <dbReference type="PROSITE" id="PS51465"/>
    </source>
</evidence>
<dbReference type="FunFam" id="1.10.238.10:FF:000068">
    <property type="entry name" value="SPARC isoform 1"/>
    <property type="match status" value="1"/>
</dbReference>
<dbReference type="InterPro" id="IPR003645">
    <property type="entry name" value="Fol_N"/>
</dbReference>
<keyword evidence="16" id="KW-1185">Reference proteome</keyword>
<protein>
    <submittedName>
        <fullName evidence="14">SPARC-like 1</fullName>
    </submittedName>
    <submittedName>
        <fullName evidence="17">SPARC-like protein 1 precursor</fullName>
    </submittedName>
    <submittedName>
        <fullName evidence="13">Secreted acidic cysteine rich glycoprotein-like</fullName>
    </submittedName>
</protein>
<evidence type="ECO:0000313" key="15">
    <source>
        <dbReference type="Ensembl" id="ENSDARP00000147099"/>
    </source>
</evidence>
<reference evidence="14 16" key="7">
    <citation type="journal article" date="2013" name="Nature">
        <title>The zebrafish reference genome sequence and its relationship to the human genome.</title>
        <authorList>
            <consortium name="Genome Reference Consortium Zebrafish"/>
            <person name="Howe K."/>
            <person name="Clark M.D."/>
            <person name="Torroja C.F."/>
            <person name="Torrance J."/>
            <person name="Berthelot C."/>
            <person name="Muffato M."/>
            <person name="Collins J.E."/>
            <person name="Humphray S."/>
            <person name="McLaren K."/>
            <person name="Matthews L."/>
            <person name="McLaren S."/>
            <person name="Sealy I."/>
            <person name="Caccamo M."/>
            <person name="Churcher C."/>
            <person name="Scott C."/>
            <person name="Barrett J.C."/>
            <person name="Koch R."/>
            <person name="Rauch G.J."/>
            <person name="White S."/>
            <person name="Chow W."/>
            <person name="Kilian B."/>
            <person name="Quintais L.T."/>
            <person name="Guerra-Assuncao J.A."/>
            <person name="Zhou Y."/>
            <person name="Gu Y."/>
            <person name="Yen J."/>
            <person name="Vogel J.H."/>
            <person name="Eyre T."/>
            <person name="Redmond S."/>
            <person name="Banerjee R."/>
            <person name="Chi J."/>
            <person name="Fu B."/>
            <person name="Langley E."/>
            <person name="Maguire S.F."/>
            <person name="Laird G.K."/>
            <person name="Lloyd D."/>
            <person name="Kenyon E."/>
            <person name="Donaldson S."/>
            <person name="Sehra H."/>
            <person name="Almeida-King J."/>
            <person name="Loveland J."/>
            <person name="Trevanion S."/>
            <person name="Jones M."/>
            <person name="Quail M."/>
            <person name="Willey D."/>
            <person name="Hunt A."/>
            <person name="Burton J."/>
            <person name="Sims S."/>
            <person name="McLay K."/>
            <person name="Plumb B."/>
            <person name="Davis J."/>
            <person name="Clee C."/>
            <person name="Oliver K."/>
            <person name="Clark R."/>
            <person name="Riddle C."/>
            <person name="Elliot D."/>
            <person name="Eliott D."/>
            <person name="Threadgold G."/>
            <person name="Harden G."/>
            <person name="Ware D."/>
            <person name="Begum S."/>
            <person name="Mortimore B."/>
            <person name="Mortimer B."/>
            <person name="Kerry G."/>
            <person name="Heath P."/>
            <person name="Phillimore B."/>
            <person name="Tracey A."/>
            <person name="Corby N."/>
            <person name="Dunn M."/>
            <person name="Johnson C."/>
            <person name="Wood J."/>
            <person name="Clark S."/>
            <person name="Pelan S."/>
            <person name="Griffiths G."/>
            <person name="Smith M."/>
            <person name="Glithero R."/>
            <person name="Howden P."/>
            <person name="Barker N."/>
            <person name="Lloyd C."/>
            <person name="Stevens C."/>
            <person name="Harley J."/>
            <person name="Holt K."/>
            <person name="Panagiotidis G."/>
            <person name="Lovell J."/>
            <person name="Beasley H."/>
            <person name="Henderson C."/>
            <person name="Gordon D."/>
            <person name="Auger K."/>
            <person name="Wright D."/>
            <person name="Collins J."/>
            <person name="Raisen C."/>
            <person name="Dyer L."/>
            <person name="Leung K."/>
            <person name="Robertson L."/>
            <person name="Ambridge K."/>
            <person name="Leongamornlert D."/>
            <person name="McGuire S."/>
            <person name="Gilderthorp R."/>
            <person name="Griffiths C."/>
            <person name="Manthravadi D."/>
            <person name="Nichol S."/>
            <person name="Barker G."/>
            <person name="Whitehead S."/>
            <person name="Kay M."/>
            <person name="Brown J."/>
            <person name="Murnane C."/>
            <person name="Gray E."/>
            <person name="Humphries M."/>
            <person name="Sycamore N."/>
            <person name="Barker D."/>
            <person name="Saunders D."/>
            <person name="Wallis J."/>
            <person name="Babbage A."/>
            <person name="Hammond S."/>
            <person name="Mashreghi-Mohammadi M."/>
            <person name="Barr L."/>
            <person name="Martin S."/>
            <person name="Wray P."/>
            <person name="Ellington A."/>
            <person name="Matthews N."/>
            <person name="Ellwood M."/>
            <person name="Woodmansey R."/>
            <person name="Clark G."/>
            <person name="Cooper J."/>
            <person name="Cooper J."/>
            <person name="Tromans A."/>
            <person name="Grafham D."/>
            <person name="Skuce C."/>
            <person name="Pandian R."/>
            <person name="Andrews R."/>
            <person name="Harrison E."/>
            <person name="Kimberley A."/>
            <person name="Garnett J."/>
            <person name="Fosker N."/>
            <person name="Hall R."/>
            <person name="Garner P."/>
            <person name="Kelly D."/>
            <person name="Bird C."/>
            <person name="Palmer S."/>
            <person name="Gehring I."/>
            <person name="Berger A."/>
            <person name="Dooley C.M."/>
            <person name="Ersan-Urun Z."/>
            <person name="Eser C."/>
            <person name="Geiger H."/>
            <person name="Geisler M."/>
            <person name="Karotki L."/>
            <person name="Kirn A."/>
            <person name="Konantz J."/>
            <person name="Konantz M."/>
            <person name="Oberlander M."/>
            <person name="Rudolph-Geiger S."/>
            <person name="Teucke M."/>
            <person name="Lanz C."/>
            <person name="Raddatz G."/>
            <person name="Osoegawa K."/>
            <person name="Zhu B."/>
            <person name="Rapp A."/>
            <person name="Widaa S."/>
            <person name="Langford C."/>
            <person name="Yang F."/>
            <person name="Schuster S.C."/>
            <person name="Carter N.P."/>
            <person name="Harrow J."/>
            <person name="Ning Z."/>
            <person name="Herrero J."/>
            <person name="Searle S.M."/>
            <person name="Enright A."/>
            <person name="Geisler R."/>
            <person name="Plasterk R.H."/>
            <person name="Lee C."/>
            <person name="Westerfield M."/>
            <person name="de Jong P.J."/>
            <person name="Zon L.I."/>
            <person name="Postlethwait J.H."/>
            <person name="Nusslein-Volhard C."/>
            <person name="Hubbard T.J."/>
            <person name="Roest Crollius H."/>
            <person name="Rogers J."/>
            <person name="Stemple D.L."/>
        </authorList>
    </citation>
    <scope>NUCLEOTIDE SEQUENCE [LARGE SCALE GENOMIC DNA]</scope>
    <source>
        <strain evidence="14">Tuebingen</strain>
    </source>
</reference>
<keyword evidence="4" id="KW-0272">Extracellular matrix</keyword>
<dbReference type="PANTHER" id="PTHR13866:SF25">
    <property type="entry name" value="SPARC-LIKE 1"/>
    <property type="match status" value="1"/>
</dbReference>
<evidence type="ECO:0000256" key="1">
    <source>
        <dbReference type="ARBA" id="ARBA00004498"/>
    </source>
</evidence>
<evidence type="ECO:0000256" key="8">
    <source>
        <dbReference type="ARBA" id="ARBA00023157"/>
    </source>
</evidence>
<comment type="similarity">
    <text evidence="2">Belongs to the SPARC family.</text>
</comment>
<dbReference type="InterPro" id="IPR018247">
    <property type="entry name" value="EF_Hand_1_Ca_BS"/>
</dbReference>
<dbReference type="GeneID" id="567331"/>
<dbReference type="PROSITE" id="PS00612">
    <property type="entry name" value="OSTEONECTIN_1"/>
    <property type="match status" value="1"/>
</dbReference>
<dbReference type="PROSITE" id="PS00613">
    <property type="entry name" value="OSTEONECTIN_2"/>
    <property type="match status" value="1"/>
</dbReference>
<keyword evidence="9" id="KW-0325">Glycoprotein</keyword>
<dbReference type="ZFIN" id="ZDB-GENE-060130-6">
    <property type="gene designation" value="sparcl1"/>
</dbReference>
<dbReference type="STRING" id="7955.ENSDARP00000078028"/>
<feature type="region of interest" description="Disordered" evidence="10">
    <location>
        <begin position="309"/>
        <end position="337"/>
    </location>
</feature>
<dbReference type="OMA" id="YESQHDI"/>
<evidence type="ECO:0000256" key="3">
    <source>
        <dbReference type="ARBA" id="ARBA00022525"/>
    </source>
</evidence>
<evidence type="ECO:0000256" key="2">
    <source>
        <dbReference type="ARBA" id="ARBA00006404"/>
    </source>
</evidence>
<dbReference type="AGR" id="ZFIN:ZDB-GENE-060130-6"/>
<evidence type="ECO:0000313" key="14">
    <source>
        <dbReference type="Ensembl" id="ENSDARP00000078028"/>
    </source>
</evidence>
<reference evidence="17" key="8">
    <citation type="journal article" date="2015" name="Gene">
        <title>Molecular cloning and characterization of the matricellular protein Sparc/osteonectin in flatfish, Scophthalmus maximus, and its developmental stage-dependent transcriptional regulation during metamorphosis.</title>
        <authorList>
            <person name="Torres-Nunez E."/>
            <person name="Suarez-Bregua P."/>
            <person name="Cal L."/>
            <person name="Cal R."/>
            <person name="Cerda-Reverter J.M."/>
            <person name="Rotllant J."/>
        </authorList>
    </citation>
    <scope>NUCLEOTIDE SEQUENCE</scope>
</reference>
<dbReference type="PROSITE" id="PS51465">
    <property type="entry name" value="KAZAL_2"/>
    <property type="match status" value="1"/>
</dbReference>
<dbReference type="PROSITE" id="PS00018">
    <property type="entry name" value="EF_HAND_1"/>
    <property type="match status" value="1"/>
</dbReference>
<reference evidence="17" key="13">
    <citation type="journal article" date="2021" name="Front. Immunol.">
        <title>Glucocorticoid-Induced Exacerbation of Mycobacterial Infection Is Associated With a Reduced Phagocytic Capacity of Macrophages.</title>
        <authorList>
            <person name="Xie Y."/>
            <person name="Xie J."/>
            <person name="Meijer A.H."/>
            <person name="Schaaf M.J.M."/>
        </authorList>
    </citation>
    <scope>NUCLEOTIDE SEQUENCE</scope>
</reference>
<feature type="domain" description="Kazal-like" evidence="12">
    <location>
        <begin position="396"/>
        <end position="453"/>
    </location>
</feature>
<feature type="signal peptide" evidence="11">
    <location>
        <begin position="1"/>
        <end position="21"/>
    </location>
</feature>
<dbReference type="Pfam" id="PF07648">
    <property type="entry name" value="Kazal_2"/>
    <property type="match status" value="1"/>
</dbReference>
<evidence type="ECO:0000313" key="18">
    <source>
        <dbReference type="ZFIN" id="ZDB-GENE-060130-6"/>
    </source>
</evidence>
<dbReference type="PaxDb" id="7955-ENSDARP00000078028"/>
<dbReference type="eggNOG" id="KOG4004">
    <property type="taxonomic scope" value="Eukaryota"/>
</dbReference>
<dbReference type="Gene3D" id="1.10.238.10">
    <property type="entry name" value="EF-hand"/>
    <property type="match status" value="1"/>
</dbReference>
<dbReference type="Pfam" id="PF10591">
    <property type="entry name" value="SPARC_Ca_bdg"/>
    <property type="match status" value="1"/>
</dbReference>
<reference evidence="17" key="1">
    <citation type="journal article" date="2004" name="Proc. Natl. Acad. Sci. U.S.A.">
        <title>Genetic basis for the evolution of vertebrate mineralized tissue.</title>
        <authorList>
            <person name="Kawasaki K."/>
            <person name="Suzuki T."/>
            <person name="Weiss K.M."/>
        </authorList>
    </citation>
    <scope>NUCLEOTIDE SEQUENCE</scope>
</reference>
<dbReference type="Bgee" id="ENSDARG00000074989">
    <property type="expression patterns" value="Expressed in larva and 5 other cell types or tissues"/>
</dbReference>
<feature type="chain" id="PRO_5035035043" evidence="11 17">
    <location>
        <begin position="22"/>
        <end position="606"/>
    </location>
</feature>
<dbReference type="GO" id="GO:0005509">
    <property type="term" value="F:calcium ion binding"/>
    <property type="evidence" value="ECO:0000318"/>
    <property type="project" value="GO_Central"/>
</dbReference>
<dbReference type="EMBL" id="BC163341">
    <property type="protein sequence ID" value="AAI63341.1"/>
    <property type="molecule type" value="mRNA"/>
</dbReference>
<dbReference type="SMR" id="B3DJ32"/>
<name>B3DJ32_DANRE</name>
<evidence type="ECO:0000256" key="5">
    <source>
        <dbReference type="ARBA" id="ARBA00022723"/>
    </source>
</evidence>
<evidence type="ECO:0000313" key="17">
    <source>
        <dbReference type="RefSeq" id="NP_001124077.1"/>
    </source>
</evidence>
<dbReference type="Gene3D" id="3.30.60.30">
    <property type="match status" value="1"/>
</dbReference>
<reference evidence="17" key="10">
    <citation type="journal article" date="2016" name="Nat. Genet.">
        <title>The spotted gar genome illuminates vertebrate evolution and facilitates human-teleost comparisons.</title>
        <authorList>
            <person name="Braasch I."/>
            <person name="Gehrke A.R."/>
            <person name="Smith J.J."/>
            <person name="Kawasaki K."/>
            <person name="Manousaki T."/>
            <person name="Pasquier J."/>
            <person name="Amores A."/>
            <person name="Desvignes T."/>
            <person name="Batzel P."/>
            <person name="Catchen J."/>
            <person name="Berlin A.M."/>
            <person name="Campbell M.S."/>
            <person name="Barrell D."/>
            <person name="Martin K.J."/>
            <person name="Mulley J.F."/>
            <person name="Ravi V."/>
            <person name="Lee A.P."/>
            <person name="Nakamura T."/>
            <person name="Chalopin D."/>
            <person name="Fan S."/>
            <person name="Wcisel D."/>
            <person name="Canestro C."/>
            <person name="Sydes J."/>
            <person name="Beaudry F.E."/>
            <person name="Sun Y."/>
            <person name="Hertel J."/>
            <person name="Beam M.J."/>
            <person name="Fasold M."/>
            <person name="Ishiyama M."/>
            <person name="Johnson J."/>
            <person name="Kehr S."/>
            <person name="Lara M."/>
            <person name="Letaw J.H."/>
            <person name="Litman G.W."/>
            <person name="Litman R.T."/>
            <person name="Mikami M."/>
            <person name="Ota T."/>
            <person name="Saha N.R."/>
            <person name="Williams L."/>
            <person name="Stadler P.F."/>
            <person name="Wang H."/>
            <person name="Taylor J.S."/>
            <person name="Fontenot Q."/>
            <person name="Ferrara A."/>
            <person name="Searle S.M."/>
            <person name="Aken B."/>
            <person name="Yandell M."/>
            <person name="Schneider I."/>
            <person name="Yoder J.A."/>
            <person name="Volff J.N."/>
            <person name="Meyer A."/>
            <person name="Amemiya C.T."/>
            <person name="Venkatesh B."/>
            <person name="Holland P.W."/>
            <person name="Guiguen Y."/>
            <person name="Bobe J."/>
            <person name="Shubin N.H."/>
            <person name="Di Palma F."/>
            <person name="Alfoldi J."/>
            <person name="Lindblad-Toh K."/>
            <person name="Postlethwait J.H."/>
        </authorList>
    </citation>
    <scope>NUCLEOTIDE SEQUENCE</scope>
</reference>
<dbReference type="InterPro" id="IPR002350">
    <property type="entry name" value="Kazal_dom"/>
</dbReference>
<accession>A0A8M1NIR1</accession>
<keyword evidence="8" id="KW-1015">Disulfide bond</keyword>
<accession>B3DJ32</accession>
<comment type="subcellular location">
    <subcellularLocation>
        <location evidence="1">Secreted</location>
        <location evidence="1">Extracellular space</location>
        <location evidence="1">Extracellular matrix</location>
    </subcellularLocation>
</comment>
<dbReference type="OrthoDB" id="9972865at2759"/>
<dbReference type="InterPro" id="IPR015369">
    <property type="entry name" value="Follistatin/Osteonectin_EGF"/>
</dbReference>
<reference evidence="13" key="4">
    <citation type="submission" date="2008-04" db="EMBL/GenBank/DDBJ databases">
        <authorList>
            <consortium name="NIH - Zebrafish Gene Collection (ZGC) project"/>
        </authorList>
    </citation>
    <scope>NUCLEOTIDE SEQUENCE [LARGE SCALE MRNA]</scope>
</reference>
<dbReference type="SMART" id="SM00274">
    <property type="entry name" value="FOLN"/>
    <property type="match status" value="1"/>
</dbReference>
<dbReference type="InterPro" id="IPR011992">
    <property type="entry name" value="EF-hand-dom_pair"/>
</dbReference>
<reference evidence="17" key="2">
    <citation type="journal article" date="2005" name="Mol. Vis.">
        <title>Expressed sequence tag analysis of zebrafish eye tissues for NEIBank.</title>
        <authorList>
            <person name="Vihtelic T.S."/>
            <person name="Fadool J.M."/>
            <person name="Gao J."/>
            <person name="Thornton K.A."/>
            <person name="Hyde D.R."/>
            <person name="Wistow G."/>
        </authorList>
    </citation>
    <scope>NUCLEOTIDE SEQUENCE</scope>
</reference>